<dbReference type="OrthoDB" id="1749546at2"/>
<dbReference type="PANTHER" id="PTHR40448:SF1">
    <property type="entry name" value="TWO-COMPONENT SENSOR HISTIDINE KINASE"/>
    <property type="match status" value="1"/>
</dbReference>
<keyword evidence="3" id="KW-0808">Transferase</keyword>
<feature type="domain" description="Sensor histidine kinase NatK-like C-terminal" evidence="2">
    <location>
        <begin position="325"/>
        <end position="431"/>
    </location>
</feature>
<evidence type="ECO:0000313" key="3">
    <source>
        <dbReference type="EMBL" id="CEP41798.1"/>
    </source>
</evidence>
<dbReference type="EMBL" id="CEKZ01000027">
    <property type="protein sequence ID" value="CEP41798.1"/>
    <property type="molecule type" value="Genomic_DNA"/>
</dbReference>
<sequence length="433" mass="50185">MLEKILFWNTVIFISAIIEWVVYKYILDEFSEHRKSNLCTNIGIILLVLITTILTFKDIDPNIKLLTGMILGYLFYLYNYEYSLKKGLLISLVYWMLLIGIDAIGSSIILMINSINSISLLLNDNIFRLELTILSKILLISVIPFIKTLKLQVEFKRKDFMCIIVPIIANIISIVIIFGLLMNTNSKKLVIIIASGIMFLANIALIHLIGNIIKSNNIFMENKLIKEKMNLQYQNYVNLQEAQSKVRKLYHDMKNHITCIQGIYGHNELAEKYIENIKNELDEWKSIFMTGNMILDIILNDKKKICDKNNIDFYVEINFSNCGFMDMLDVCSIFSNMIDNAIEACIKIKDKDTNRFIKIKGTMVNGFFVIKCENSKINDIKFKYNNIKTDKKNSYLHGIGVKSIKSSVQKYDGDVFIDYQDYIFIVKIYIPII</sequence>
<dbReference type="Pfam" id="PF14501">
    <property type="entry name" value="HATPase_c_5"/>
    <property type="match status" value="1"/>
</dbReference>
<proteinExistence type="predicted"/>
<dbReference type="SUPFAM" id="SSF55874">
    <property type="entry name" value="ATPase domain of HSP90 chaperone/DNA topoisomerase II/histidine kinase"/>
    <property type="match status" value="1"/>
</dbReference>
<dbReference type="CDD" id="cd16935">
    <property type="entry name" value="HATPase_AgrC-ComD-like"/>
    <property type="match status" value="1"/>
</dbReference>
<dbReference type="GO" id="GO:0042802">
    <property type="term" value="F:identical protein binding"/>
    <property type="evidence" value="ECO:0007669"/>
    <property type="project" value="TreeGrafter"/>
</dbReference>
<feature type="transmembrane region" description="Helical" evidence="1">
    <location>
        <begin position="127"/>
        <end position="148"/>
    </location>
</feature>
<dbReference type="Proteomes" id="UP000049127">
    <property type="component" value="Unassembled WGS sequence"/>
</dbReference>
<dbReference type="InterPro" id="IPR032834">
    <property type="entry name" value="NatK-like_C"/>
</dbReference>
<gene>
    <name evidence="3" type="ORF">R28058_32691</name>
</gene>
<dbReference type="AlphaFoldDB" id="A0A0C7LFA1"/>
<feature type="transmembrane region" description="Helical" evidence="1">
    <location>
        <begin position="160"/>
        <end position="183"/>
    </location>
</feature>
<organism evidence="3 4">
    <name type="scientific">Paraclostridium sordellii</name>
    <name type="common">Clostridium sordellii</name>
    <dbReference type="NCBI Taxonomy" id="1505"/>
    <lineage>
        <taxon>Bacteria</taxon>
        <taxon>Bacillati</taxon>
        <taxon>Bacillota</taxon>
        <taxon>Clostridia</taxon>
        <taxon>Peptostreptococcales</taxon>
        <taxon>Peptostreptococcaceae</taxon>
        <taxon>Paraclostridium</taxon>
    </lineage>
</organism>
<dbReference type="InterPro" id="IPR036890">
    <property type="entry name" value="HATPase_C_sf"/>
</dbReference>
<keyword evidence="1" id="KW-0812">Transmembrane</keyword>
<keyword evidence="1" id="KW-0472">Membrane</keyword>
<evidence type="ECO:0000313" key="4">
    <source>
        <dbReference type="Proteomes" id="UP000049127"/>
    </source>
</evidence>
<dbReference type="PANTHER" id="PTHR40448">
    <property type="entry name" value="TWO-COMPONENT SENSOR HISTIDINE KINASE"/>
    <property type="match status" value="1"/>
</dbReference>
<accession>A0A0C7LFA1</accession>
<feature type="transmembrane region" description="Helical" evidence="1">
    <location>
        <begin position="6"/>
        <end position="26"/>
    </location>
</feature>
<evidence type="ECO:0000256" key="1">
    <source>
        <dbReference type="SAM" id="Phobius"/>
    </source>
</evidence>
<feature type="transmembrane region" description="Helical" evidence="1">
    <location>
        <begin position="62"/>
        <end position="80"/>
    </location>
</feature>
<keyword evidence="1" id="KW-1133">Transmembrane helix</keyword>
<feature type="transmembrane region" description="Helical" evidence="1">
    <location>
        <begin position="92"/>
        <end position="115"/>
    </location>
</feature>
<dbReference type="RefSeq" id="WP_055343267.1">
    <property type="nucleotide sequence ID" value="NZ_CDNI01000027.1"/>
</dbReference>
<keyword evidence="3" id="KW-0418">Kinase</keyword>
<feature type="transmembrane region" description="Helical" evidence="1">
    <location>
        <begin position="189"/>
        <end position="213"/>
    </location>
</feature>
<evidence type="ECO:0000259" key="2">
    <source>
        <dbReference type="Pfam" id="PF14501"/>
    </source>
</evidence>
<reference evidence="3 4" key="1">
    <citation type="submission" date="2015-01" db="EMBL/GenBank/DDBJ databases">
        <authorList>
            <person name="Aslett A.Martin."/>
            <person name="De Silva Nishadi"/>
        </authorList>
    </citation>
    <scope>NUCLEOTIDE SEQUENCE [LARGE SCALE GENOMIC DNA]</scope>
    <source>
        <strain evidence="3 4">R28058</strain>
    </source>
</reference>
<feature type="transmembrane region" description="Helical" evidence="1">
    <location>
        <begin position="38"/>
        <end position="56"/>
    </location>
</feature>
<protein>
    <submittedName>
        <fullName evidence="3">Two-component signal transduction sensor histidine kinase</fullName>
        <ecNumber evidence="3">2.7.13.3</ecNumber>
    </submittedName>
</protein>
<name>A0A0C7LFA1_PARSO</name>
<dbReference type="GO" id="GO:0004673">
    <property type="term" value="F:protein histidine kinase activity"/>
    <property type="evidence" value="ECO:0007669"/>
    <property type="project" value="UniProtKB-EC"/>
</dbReference>
<dbReference type="EC" id="2.7.13.3" evidence="3"/>